<comment type="caution">
    <text evidence="1">The sequence shown here is derived from an EMBL/GenBank/DDBJ whole genome shotgun (WGS) entry which is preliminary data.</text>
</comment>
<evidence type="ECO:0008006" key="3">
    <source>
        <dbReference type="Google" id="ProtNLM"/>
    </source>
</evidence>
<dbReference type="EMBL" id="JFAX01000017">
    <property type="protein sequence ID" value="EXI66023.1"/>
    <property type="molecule type" value="Genomic_DNA"/>
</dbReference>
<reference evidence="1" key="1">
    <citation type="submission" date="2014-02" db="EMBL/GenBank/DDBJ databases">
        <title>Expanding our view of genomic diversity in Candidatus Accumulibacter clades.</title>
        <authorList>
            <person name="Skennerton C.T."/>
            <person name="Barr J.J."/>
            <person name="Slater F.R."/>
            <person name="Bond P.L."/>
            <person name="Tyson G.W."/>
        </authorList>
    </citation>
    <scope>NUCLEOTIDE SEQUENCE [LARGE SCALE GENOMIC DNA]</scope>
</reference>
<dbReference type="Proteomes" id="UP000020218">
    <property type="component" value="Unassembled WGS sequence"/>
</dbReference>
<organism evidence="1 2">
    <name type="scientific">Candidatus Accumulibacter adjunctus</name>
    <dbReference type="NCBI Taxonomy" id="1454001"/>
    <lineage>
        <taxon>Bacteria</taxon>
        <taxon>Pseudomonadati</taxon>
        <taxon>Pseudomonadota</taxon>
        <taxon>Betaproteobacteria</taxon>
        <taxon>Candidatus Accumulibacter</taxon>
    </lineage>
</organism>
<evidence type="ECO:0000313" key="2">
    <source>
        <dbReference type="Proteomes" id="UP000020218"/>
    </source>
</evidence>
<evidence type="ECO:0000313" key="1">
    <source>
        <dbReference type="EMBL" id="EXI66023.1"/>
    </source>
</evidence>
<keyword evidence="2" id="KW-1185">Reference proteome</keyword>
<proteinExistence type="predicted"/>
<name>A0A011M8L5_9PROT</name>
<dbReference type="PATRIC" id="fig|1454001.3.peg.2816"/>
<protein>
    <recommendedName>
        <fullName evidence="3">DNA primase</fullName>
    </recommendedName>
</protein>
<sequence length="99" mass="10344">MARLLACAPAAADIACDPDPAGIAIALEAGRIWAAAGLEWQAPEMAAERLRSLPQRKPLTDGDRQQLARLRSAGLPPTLAGLAAALDELGEKGEQEGYL</sequence>
<accession>A0A011M8L5</accession>
<gene>
    <name evidence="1" type="ORF">AW08_02762</name>
</gene>
<dbReference type="AlphaFoldDB" id="A0A011M8L5"/>